<dbReference type="InterPro" id="IPR002733">
    <property type="entry name" value="AMMECR1_domain"/>
</dbReference>
<dbReference type="RefSeq" id="WP_376870271.1">
    <property type="nucleotide sequence ID" value="NZ_JBHUHP010000001.1"/>
</dbReference>
<gene>
    <name evidence="4" type="ORF">ACFSHS_00120</name>
</gene>
<name>A0ABW4X5C8_9ACTN</name>
<dbReference type="InterPro" id="IPR036071">
    <property type="entry name" value="AMMECR1_dom_sf"/>
</dbReference>
<dbReference type="InterPro" id="IPR029057">
    <property type="entry name" value="PRTase-like"/>
</dbReference>
<dbReference type="Proteomes" id="UP001597402">
    <property type="component" value="Unassembled WGS sequence"/>
</dbReference>
<reference evidence="5" key="1">
    <citation type="journal article" date="2019" name="Int. J. Syst. Evol. Microbiol.">
        <title>The Global Catalogue of Microorganisms (GCM) 10K type strain sequencing project: providing services to taxonomists for standard genome sequencing and annotation.</title>
        <authorList>
            <consortium name="The Broad Institute Genomics Platform"/>
            <consortium name="The Broad Institute Genome Sequencing Center for Infectious Disease"/>
            <person name="Wu L."/>
            <person name="Ma J."/>
        </authorList>
    </citation>
    <scope>NUCLEOTIDE SEQUENCE [LARGE SCALE GENOMIC DNA]</scope>
    <source>
        <strain evidence="5">JCM 3338</strain>
    </source>
</reference>
<evidence type="ECO:0000259" key="3">
    <source>
        <dbReference type="Pfam" id="PF01871"/>
    </source>
</evidence>
<dbReference type="CDD" id="cd06223">
    <property type="entry name" value="PRTases_typeI"/>
    <property type="match status" value="1"/>
</dbReference>
<feature type="domain" description="AMMECR1" evidence="3">
    <location>
        <begin position="463"/>
        <end position="591"/>
    </location>
</feature>
<dbReference type="InterPro" id="IPR027485">
    <property type="entry name" value="AMMECR1_N"/>
</dbReference>
<accession>A0ABW4X5C8</accession>
<dbReference type="PANTHER" id="PTHR19278">
    <property type="entry name" value="OROTATE PHOSPHORIBOSYLTRANSFERASE"/>
    <property type="match status" value="1"/>
</dbReference>
<dbReference type="Pfam" id="PF01871">
    <property type="entry name" value="AMMECR1"/>
    <property type="match status" value="1"/>
</dbReference>
<evidence type="ECO:0000256" key="2">
    <source>
        <dbReference type="ARBA" id="ARBA00022975"/>
    </source>
</evidence>
<evidence type="ECO:0000313" key="5">
    <source>
        <dbReference type="Proteomes" id="UP001597402"/>
    </source>
</evidence>
<dbReference type="SUPFAM" id="SSF143447">
    <property type="entry name" value="AMMECR1-like"/>
    <property type="match status" value="1"/>
</dbReference>
<comment type="pathway">
    <text evidence="1">Pyrimidine metabolism; UMP biosynthesis via de novo pathway.</text>
</comment>
<keyword evidence="5" id="KW-1185">Reference proteome</keyword>
<evidence type="ECO:0000313" key="4">
    <source>
        <dbReference type="EMBL" id="MFD2089973.1"/>
    </source>
</evidence>
<comment type="caution">
    <text evidence="4">The sequence shown here is derived from an EMBL/GenBank/DDBJ whole genome shotgun (WGS) entry which is preliminary data.</text>
</comment>
<proteinExistence type="predicted"/>
<sequence>MTTLPLLAPPSLAAPAGTAPDDERAELLHLLRSEAILYRSENQPVLSRDGSSARWMLDSLAVTLTPRGAALAARSLLRALAPFEGRQLATFGLTGVPLLQGCVLQGNGRYSGILVRKERKAHGSLKLVEGRLDTAEPVVMVDDSISSGHSMLTCARRLEEAGFQVEGGVCLVRFGYDRGTARMLESGYRAATVFDIYDDFIPFMDGEPDYPLNPTKQLVPSAGPGQGATEALHPAALAREVMAEYLRSGQVLRAPRALDRVYDGDGGCWVSVRRRSRMHERPARSGFWHFPGEERGRVPEDVVRAAVQTAGQLRDHPDPLTLLDECALAVTFFGELEECTVGDLDNDRYGIVVRSRERASRMGGALPRMPGIANEWQQYVHAARRNARLLPLEPHLLYRHTVEKVVEPGVTWQPTGVPAPPRRSWHGDVDVAGPVAKAARTLVLREIGAAPAHGKPIRLSLPADVVGLFVTVYADGRLIGCAGAFGDDCGARLTEFVPAAVHDRRFPDATATDQVAVGVSLLSGRHEIGQASPEWVVGPTRFADQALEVRQRDRWGFVLPFVAVTHNLTPQQYVLEVVDKAGITRPPYSWTRYDCATWLADESGVRQMRHALPVGAPAGSSTAERERLEGLLLRYTRRHSVPRDEPYLARYDVFADRLHTGAHAARIAYGAWIKARAGLRREAADDLARGHLRRDPDGWIGDSIAESAFVLLAELELGPATGETERTVRTIAARIDGHGRFATHREPAAAHEPFQDYAPGQALLALAAAAGRGIDVPAEAVSRALRHYRMRFRQNTAWGAVAWLTQAYAAWGALRSDDELTGFAFEIADRAVTFQSRKNGGFLNDHQRDAPGATTALYLEGIIAARSAADRVGDRTREQRYRTACTSGLAFLDSLVYQPRDTVVLPNPEWALGGVRTSETASDVRVDYVHHALSAVLGLRGVVGVDER</sequence>
<dbReference type="PANTHER" id="PTHR19278:SF9">
    <property type="entry name" value="URIDINE 5'-MONOPHOSPHATE SYNTHASE"/>
    <property type="match status" value="1"/>
</dbReference>
<dbReference type="Gene3D" id="3.40.50.2020">
    <property type="match status" value="1"/>
</dbReference>
<keyword evidence="2" id="KW-0665">Pyrimidine biosynthesis</keyword>
<dbReference type="SUPFAM" id="SSF53271">
    <property type="entry name" value="PRTase-like"/>
    <property type="match status" value="1"/>
</dbReference>
<evidence type="ECO:0000256" key="1">
    <source>
        <dbReference type="ARBA" id="ARBA00004725"/>
    </source>
</evidence>
<dbReference type="EMBL" id="JBHUHP010000001">
    <property type="protein sequence ID" value="MFD2089973.1"/>
    <property type="molecule type" value="Genomic_DNA"/>
</dbReference>
<protein>
    <submittedName>
        <fullName evidence="4">AMMECR1 domain-containing protein</fullName>
    </submittedName>
</protein>
<dbReference type="Gene3D" id="3.30.700.20">
    <property type="entry name" value="Hypothetical protein ph0010, domain 1"/>
    <property type="match status" value="1"/>
</dbReference>
<organism evidence="4 5">
    <name type="scientific">Blastococcus deserti</name>
    <dbReference type="NCBI Taxonomy" id="2259033"/>
    <lineage>
        <taxon>Bacteria</taxon>
        <taxon>Bacillati</taxon>
        <taxon>Actinomycetota</taxon>
        <taxon>Actinomycetes</taxon>
        <taxon>Geodermatophilales</taxon>
        <taxon>Geodermatophilaceae</taxon>
        <taxon>Blastococcus</taxon>
    </lineage>
</organism>
<dbReference type="InterPro" id="IPR000836">
    <property type="entry name" value="PRTase_dom"/>
</dbReference>